<sequence length="116" mass="13708">MQRNFIKKLSNEGHKPIEIKSKLDIQYGKSALCLKSVYNWYNLFKLGYESTEDDDRSGRPYDEQLAITIDHIFEEEPYSSIRCIVHNVNSNLATVYRYVTLYLQEFTGILNTYHIF</sequence>
<dbReference type="PANTHER" id="PTHR46060:SF1">
    <property type="entry name" value="MARINER MOS1 TRANSPOSASE-LIKE PROTEIN"/>
    <property type="match status" value="1"/>
</dbReference>
<evidence type="ECO:0000313" key="2">
    <source>
        <dbReference type="Proteomes" id="UP001470230"/>
    </source>
</evidence>
<dbReference type="Proteomes" id="UP001470230">
    <property type="component" value="Unassembled WGS sequence"/>
</dbReference>
<dbReference type="EMBL" id="JAPFFF010000031">
    <property type="protein sequence ID" value="KAK8845068.1"/>
    <property type="molecule type" value="Genomic_DNA"/>
</dbReference>
<reference evidence="1 2" key="1">
    <citation type="submission" date="2024-04" db="EMBL/GenBank/DDBJ databases">
        <title>Tritrichomonas musculus Genome.</title>
        <authorList>
            <person name="Alves-Ferreira E."/>
            <person name="Grigg M."/>
            <person name="Lorenzi H."/>
            <person name="Galac M."/>
        </authorList>
    </citation>
    <scope>NUCLEOTIDE SEQUENCE [LARGE SCALE GENOMIC DNA]</scope>
    <source>
        <strain evidence="1 2">EAF2021</strain>
    </source>
</reference>
<protein>
    <recommendedName>
        <fullName evidence="3">Transposase</fullName>
    </recommendedName>
</protein>
<gene>
    <name evidence="1" type="ORF">M9Y10_021245</name>
</gene>
<evidence type="ECO:0000313" key="1">
    <source>
        <dbReference type="EMBL" id="KAK8845068.1"/>
    </source>
</evidence>
<evidence type="ECO:0008006" key="3">
    <source>
        <dbReference type="Google" id="ProtNLM"/>
    </source>
</evidence>
<keyword evidence="2" id="KW-1185">Reference proteome</keyword>
<comment type="caution">
    <text evidence="1">The sequence shown here is derived from an EMBL/GenBank/DDBJ whole genome shotgun (WGS) entry which is preliminary data.</text>
</comment>
<organism evidence="1 2">
    <name type="scientific">Tritrichomonas musculus</name>
    <dbReference type="NCBI Taxonomy" id="1915356"/>
    <lineage>
        <taxon>Eukaryota</taxon>
        <taxon>Metamonada</taxon>
        <taxon>Parabasalia</taxon>
        <taxon>Tritrichomonadida</taxon>
        <taxon>Tritrichomonadidae</taxon>
        <taxon>Tritrichomonas</taxon>
    </lineage>
</organism>
<name>A0ABR2HDG9_9EUKA</name>
<dbReference type="PANTHER" id="PTHR46060">
    <property type="entry name" value="MARINER MOS1 TRANSPOSASE-LIKE PROTEIN"/>
    <property type="match status" value="1"/>
</dbReference>
<accession>A0ABR2HDG9</accession>
<proteinExistence type="predicted"/>
<dbReference type="InterPro" id="IPR052709">
    <property type="entry name" value="Transposase-MT_Hybrid"/>
</dbReference>